<gene>
    <name evidence="5" type="ORF">F0M18_07460</name>
</gene>
<feature type="domain" description="HTH tetR-type" evidence="4">
    <location>
        <begin position="23"/>
        <end position="83"/>
    </location>
</feature>
<dbReference type="AlphaFoldDB" id="A0A5B0WZJ6"/>
<dbReference type="EMBL" id="VTUX01000003">
    <property type="protein sequence ID" value="KAA1192500.1"/>
    <property type="molecule type" value="Genomic_DNA"/>
</dbReference>
<dbReference type="PRINTS" id="PR00455">
    <property type="entry name" value="HTHTETR"/>
</dbReference>
<name>A0A5B0WZJ6_9GAMM</name>
<dbReference type="SUPFAM" id="SSF46689">
    <property type="entry name" value="Homeodomain-like"/>
    <property type="match status" value="1"/>
</dbReference>
<comment type="caution">
    <text evidence="5">The sequence shown here is derived from an EMBL/GenBank/DDBJ whole genome shotgun (WGS) entry which is preliminary data.</text>
</comment>
<dbReference type="InterPro" id="IPR001647">
    <property type="entry name" value="HTH_TetR"/>
</dbReference>
<proteinExistence type="predicted"/>
<dbReference type="InterPro" id="IPR009057">
    <property type="entry name" value="Homeodomain-like_sf"/>
</dbReference>
<dbReference type="PANTHER" id="PTHR30055:SF226">
    <property type="entry name" value="HTH-TYPE TRANSCRIPTIONAL REGULATOR PKSA"/>
    <property type="match status" value="1"/>
</dbReference>
<dbReference type="RefSeq" id="WP_149610793.1">
    <property type="nucleotide sequence ID" value="NZ_VTUX01000003.1"/>
</dbReference>
<organism evidence="5 6">
    <name type="scientific">Pseudohalioglobus sediminis</name>
    <dbReference type="NCBI Taxonomy" id="2606449"/>
    <lineage>
        <taxon>Bacteria</taxon>
        <taxon>Pseudomonadati</taxon>
        <taxon>Pseudomonadota</taxon>
        <taxon>Gammaproteobacteria</taxon>
        <taxon>Cellvibrionales</taxon>
        <taxon>Halieaceae</taxon>
        <taxon>Pseudohalioglobus</taxon>
    </lineage>
</organism>
<dbReference type="InterPro" id="IPR036271">
    <property type="entry name" value="Tet_transcr_reg_TetR-rel_C_sf"/>
</dbReference>
<keyword evidence="1 2" id="KW-0238">DNA-binding</keyword>
<dbReference type="GO" id="GO:0000976">
    <property type="term" value="F:transcription cis-regulatory region binding"/>
    <property type="evidence" value="ECO:0007669"/>
    <property type="project" value="TreeGrafter"/>
</dbReference>
<dbReference type="GO" id="GO:0003700">
    <property type="term" value="F:DNA-binding transcription factor activity"/>
    <property type="evidence" value="ECO:0007669"/>
    <property type="project" value="TreeGrafter"/>
</dbReference>
<accession>A0A5B0WZJ6</accession>
<evidence type="ECO:0000256" key="3">
    <source>
        <dbReference type="SAM" id="MobiDB-lite"/>
    </source>
</evidence>
<dbReference type="Gene3D" id="1.10.357.10">
    <property type="entry name" value="Tetracycline Repressor, domain 2"/>
    <property type="match status" value="1"/>
</dbReference>
<dbReference type="SUPFAM" id="SSF48498">
    <property type="entry name" value="Tetracyclin repressor-like, C-terminal domain"/>
    <property type="match status" value="1"/>
</dbReference>
<dbReference type="InterPro" id="IPR050109">
    <property type="entry name" value="HTH-type_TetR-like_transc_reg"/>
</dbReference>
<feature type="DNA-binding region" description="H-T-H motif" evidence="2">
    <location>
        <begin position="46"/>
        <end position="65"/>
    </location>
</feature>
<evidence type="ECO:0000313" key="5">
    <source>
        <dbReference type="EMBL" id="KAA1192500.1"/>
    </source>
</evidence>
<reference evidence="5 6" key="1">
    <citation type="submission" date="2019-09" db="EMBL/GenBank/DDBJ databases">
        <authorList>
            <person name="Chen X.-Y."/>
        </authorList>
    </citation>
    <scope>NUCLEOTIDE SEQUENCE [LARGE SCALE GENOMIC DNA]</scope>
    <source>
        <strain evidence="5 6">NY5</strain>
    </source>
</reference>
<keyword evidence="6" id="KW-1185">Reference proteome</keyword>
<evidence type="ECO:0000256" key="2">
    <source>
        <dbReference type="PROSITE-ProRule" id="PRU00335"/>
    </source>
</evidence>
<dbReference type="PROSITE" id="PS50977">
    <property type="entry name" value="HTH_TETR_2"/>
    <property type="match status" value="1"/>
</dbReference>
<evidence type="ECO:0000313" key="6">
    <source>
        <dbReference type="Proteomes" id="UP000323708"/>
    </source>
</evidence>
<protein>
    <submittedName>
        <fullName evidence="5">TetR/AcrR family transcriptional regulator</fullName>
    </submittedName>
</protein>
<sequence length="221" mass="24880">MTKRTRASREAGNPPAASASKQNDREQRVIRAALSEFAEKGFDGATWRSIADRAGVSQGLIKFYFSDKEGLWQAALLHAHDSMSEDLPPPPFEVEKDPDRDLTEEWIRAYVRHAAKHPDYFKMIMREAAAPNPRISWAAQNVRRFSHGDFQHGLELLQKRGYFPGMNPILLQYAFLGAAHQPFLASEEIRAIYGVDTTTNKMIEAHADALISLFLGPRDGD</sequence>
<dbReference type="Proteomes" id="UP000323708">
    <property type="component" value="Unassembled WGS sequence"/>
</dbReference>
<evidence type="ECO:0000259" key="4">
    <source>
        <dbReference type="PROSITE" id="PS50977"/>
    </source>
</evidence>
<feature type="region of interest" description="Disordered" evidence="3">
    <location>
        <begin position="1"/>
        <end position="26"/>
    </location>
</feature>
<dbReference type="PANTHER" id="PTHR30055">
    <property type="entry name" value="HTH-TYPE TRANSCRIPTIONAL REGULATOR RUTR"/>
    <property type="match status" value="1"/>
</dbReference>
<evidence type="ECO:0000256" key="1">
    <source>
        <dbReference type="ARBA" id="ARBA00023125"/>
    </source>
</evidence>
<dbReference type="Pfam" id="PF00440">
    <property type="entry name" value="TetR_N"/>
    <property type="match status" value="1"/>
</dbReference>